<dbReference type="CDD" id="cd07377">
    <property type="entry name" value="WHTH_GntR"/>
    <property type="match status" value="1"/>
</dbReference>
<dbReference type="PATRIC" id="fig|1503.3.peg.2784"/>
<dbReference type="InterPro" id="IPR015421">
    <property type="entry name" value="PyrdxlP-dep_Trfase_major"/>
</dbReference>
<accession>A0A0L0WBR7</accession>
<dbReference type="FunFam" id="3.40.640.10:FF:000053">
    <property type="entry name" value="Aminotransferase, class I"/>
    <property type="match status" value="1"/>
</dbReference>
<comment type="similarity">
    <text evidence="3">Belongs to the class-I pyridoxal-phosphate-dependent aminotransferase family.</text>
</comment>
<keyword evidence="7" id="KW-0663">Pyridoxal phosphate</keyword>
<evidence type="ECO:0000313" key="12">
    <source>
        <dbReference type="EMBL" id="KNF08948.1"/>
    </source>
</evidence>
<keyword evidence="9" id="KW-0238">DNA-binding</keyword>
<evidence type="ECO:0000256" key="5">
    <source>
        <dbReference type="ARBA" id="ARBA00022576"/>
    </source>
</evidence>
<evidence type="ECO:0000259" key="11">
    <source>
        <dbReference type="PROSITE" id="PS50949"/>
    </source>
</evidence>
<comment type="subunit">
    <text evidence="4">Homodimer.</text>
</comment>
<dbReference type="GO" id="GO:0008483">
    <property type="term" value="F:transaminase activity"/>
    <property type="evidence" value="ECO:0007669"/>
    <property type="project" value="UniProtKB-KW"/>
</dbReference>
<reference evidence="13" key="1">
    <citation type="submission" date="2015-07" db="EMBL/GenBank/DDBJ databases">
        <title>Draft genome sequence of the purine-degrading Gottschalkia purinilyticum DSM 1384 (formerly Clostridium purinilyticum).</title>
        <authorList>
            <person name="Poehlein A."/>
            <person name="Schiel-Bengelsdorf B."/>
            <person name="Bengelsdorf F.R."/>
            <person name="Daniel R."/>
            <person name="Duerre P."/>
        </authorList>
    </citation>
    <scope>NUCLEOTIDE SEQUENCE [LARGE SCALE GENOMIC DNA]</scope>
    <source>
        <strain evidence="13">DSM 1384</strain>
    </source>
</reference>
<dbReference type="EMBL" id="LGSS01000005">
    <property type="protein sequence ID" value="KNF08948.1"/>
    <property type="molecule type" value="Genomic_DNA"/>
</dbReference>
<dbReference type="SMART" id="SM00345">
    <property type="entry name" value="HTH_GNTR"/>
    <property type="match status" value="1"/>
</dbReference>
<evidence type="ECO:0000256" key="6">
    <source>
        <dbReference type="ARBA" id="ARBA00022679"/>
    </source>
</evidence>
<dbReference type="InterPro" id="IPR004839">
    <property type="entry name" value="Aminotransferase_I/II_large"/>
</dbReference>
<proteinExistence type="inferred from homology"/>
<gene>
    <name evidence="12" type="ORF">CLPU_5c02550</name>
</gene>
<dbReference type="PANTHER" id="PTHR46577">
    <property type="entry name" value="HTH-TYPE TRANSCRIPTIONAL REGULATORY PROTEIN GABR"/>
    <property type="match status" value="1"/>
</dbReference>
<evidence type="ECO:0000256" key="1">
    <source>
        <dbReference type="ARBA" id="ARBA00001933"/>
    </source>
</evidence>
<dbReference type="RefSeq" id="WP_050355022.1">
    <property type="nucleotide sequence ID" value="NZ_LGSS01000005.1"/>
</dbReference>
<dbReference type="SUPFAM" id="SSF46785">
    <property type="entry name" value="Winged helix' DNA-binding domain"/>
    <property type="match status" value="1"/>
</dbReference>
<keyword evidence="8" id="KW-0805">Transcription regulation</keyword>
<evidence type="ECO:0000256" key="9">
    <source>
        <dbReference type="ARBA" id="ARBA00023125"/>
    </source>
</evidence>
<keyword evidence="5" id="KW-0032">Aminotransferase</keyword>
<dbReference type="Gene3D" id="1.10.10.10">
    <property type="entry name" value="Winged helix-like DNA-binding domain superfamily/Winged helix DNA-binding domain"/>
    <property type="match status" value="1"/>
</dbReference>
<dbReference type="GO" id="GO:0003677">
    <property type="term" value="F:DNA binding"/>
    <property type="evidence" value="ECO:0007669"/>
    <property type="project" value="UniProtKB-KW"/>
</dbReference>
<evidence type="ECO:0000256" key="4">
    <source>
        <dbReference type="ARBA" id="ARBA00011738"/>
    </source>
</evidence>
<dbReference type="Gene3D" id="3.90.1150.10">
    <property type="entry name" value="Aspartate Aminotransferase, domain 1"/>
    <property type="match status" value="1"/>
</dbReference>
<dbReference type="Proteomes" id="UP000037267">
    <property type="component" value="Unassembled WGS sequence"/>
</dbReference>
<dbReference type="CDD" id="cd00609">
    <property type="entry name" value="AAT_like"/>
    <property type="match status" value="1"/>
</dbReference>
<dbReference type="InterPro" id="IPR015424">
    <property type="entry name" value="PyrdxlP-dep_Trfase"/>
</dbReference>
<dbReference type="InterPro" id="IPR015422">
    <property type="entry name" value="PyrdxlP-dep_Trfase_small"/>
</dbReference>
<dbReference type="PROSITE" id="PS50949">
    <property type="entry name" value="HTH_GNTR"/>
    <property type="match status" value="1"/>
</dbReference>
<dbReference type="Gene3D" id="3.40.640.10">
    <property type="entry name" value="Type I PLP-dependent aspartate aminotransferase-like (Major domain)"/>
    <property type="match status" value="1"/>
</dbReference>
<protein>
    <submittedName>
        <fullName evidence="12">Transcriptional regulator, GntR family</fullName>
    </submittedName>
</protein>
<comment type="cofactor">
    <cofactor evidence="1">
        <name>pyridoxal 5'-phosphate</name>
        <dbReference type="ChEBI" id="CHEBI:597326"/>
    </cofactor>
</comment>
<dbReference type="SUPFAM" id="SSF53383">
    <property type="entry name" value="PLP-dependent transferases"/>
    <property type="match status" value="1"/>
</dbReference>
<dbReference type="InterPro" id="IPR051446">
    <property type="entry name" value="HTH_trans_reg/aminotransferase"/>
</dbReference>
<dbReference type="STRING" id="1503.CLPU_5c02550"/>
<evidence type="ECO:0000256" key="2">
    <source>
        <dbReference type="ARBA" id="ARBA00005384"/>
    </source>
</evidence>
<keyword evidence="13" id="KW-1185">Reference proteome</keyword>
<dbReference type="PANTHER" id="PTHR46577:SF1">
    <property type="entry name" value="HTH-TYPE TRANSCRIPTIONAL REGULATORY PROTEIN GABR"/>
    <property type="match status" value="1"/>
</dbReference>
<keyword evidence="10" id="KW-0804">Transcription</keyword>
<evidence type="ECO:0000313" key="13">
    <source>
        <dbReference type="Proteomes" id="UP000037267"/>
    </source>
</evidence>
<dbReference type="Pfam" id="PF00392">
    <property type="entry name" value="GntR"/>
    <property type="match status" value="1"/>
</dbReference>
<feature type="domain" description="HTH gntR-type" evidence="11">
    <location>
        <begin position="15"/>
        <end position="83"/>
    </location>
</feature>
<keyword evidence="6" id="KW-0808">Transferase</keyword>
<dbReference type="InterPro" id="IPR000524">
    <property type="entry name" value="Tscrpt_reg_HTH_GntR"/>
</dbReference>
<evidence type="ECO:0000256" key="10">
    <source>
        <dbReference type="ARBA" id="ARBA00023163"/>
    </source>
</evidence>
<comment type="similarity">
    <text evidence="2">In the C-terminal section; belongs to the class-I pyridoxal-phosphate-dependent aminotransferase family.</text>
</comment>
<organism evidence="12 13">
    <name type="scientific">Gottschalkia purinilytica</name>
    <name type="common">Clostridium purinilyticum</name>
    <dbReference type="NCBI Taxonomy" id="1503"/>
    <lineage>
        <taxon>Bacteria</taxon>
        <taxon>Bacillati</taxon>
        <taxon>Bacillota</taxon>
        <taxon>Tissierellia</taxon>
        <taxon>Tissierellales</taxon>
        <taxon>Gottschalkiaceae</taxon>
        <taxon>Gottschalkia</taxon>
    </lineage>
</organism>
<dbReference type="InterPro" id="IPR036388">
    <property type="entry name" value="WH-like_DNA-bd_sf"/>
</dbReference>
<dbReference type="Pfam" id="PF00155">
    <property type="entry name" value="Aminotran_1_2"/>
    <property type="match status" value="1"/>
</dbReference>
<evidence type="ECO:0000256" key="8">
    <source>
        <dbReference type="ARBA" id="ARBA00023015"/>
    </source>
</evidence>
<evidence type="ECO:0000256" key="3">
    <source>
        <dbReference type="ARBA" id="ARBA00007441"/>
    </source>
</evidence>
<dbReference type="GO" id="GO:0003700">
    <property type="term" value="F:DNA-binding transcription factor activity"/>
    <property type="evidence" value="ECO:0007669"/>
    <property type="project" value="InterPro"/>
</dbReference>
<sequence>MKKLDDITLDKSSDEFLYIQLYNNIKNLIVEKNIEPHTKLPTIRYLSKRLDVNNVTIVNAYNLLEQKGYVYKKVGSGTFVQDIFKDDNFSYKKLSIVEKEANVSDINREKIDIINFASTSPTPNLFPVEDIKTVLNEVLDRDGGKAFTYQESQGYYPLRNAIRGYLDEHNINTTEDNIQIISGAQQGIDILSKALVEYGDIVFTESPTYTGALAVFKSRSARIIEISIQEDGIDIKDLENKLRTFNPKFIYVVPNFQNPTGCSYSIEKKYELLSLAKKHNFYIIEDDYLSDLSFNDEKNETLKSIDTEDRVVYIKSFSKILMPGLRLAFMVIPTAIYNDVLSAKHISDISTSGLIQRAFDLYLRKGDWKKNLQRVNYIYKERFNIMIKSIKQYIPKDISYKLPNGGLSFWFSLPIEYSSNDLYEFCKKNNVIIAPGSAFNVDQSDNENFRLSISSLEYNVIEDGIKKMGSLLTQFLNEYKNKKNTIDIYNPFL</sequence>
<dbReference type="OrthoDB" id="9808770at2"/>
<dbReference type="GO" id="GO:0030170">
    <property type="term" value="F:pyridoxal phosphate binding"/>
    <property type="evidence" value="ECO:0007669"/>
    <property type="project" value="InterPro"/>
</dbReference>
<evidence type="ECO:0000256" key="7">
    <source>
        <dbReference type="ARBA" id="ARBA00022898"/>
    </source>
</evidence>
<name>A0A0L0WBR7_GOTPU</name>
<comment type="caution">
    <text evidence="12">The sequence shown here is derived from an EMBL/GenBank/DDBJ whole genome shotgun (WGS) entry which is preliminary data.</text>
</comment>
<dbReference type="AlphaFoldDB" id="A0A0L0WBR7"/>
<dbReference type="InterPro" id="IPR036390">
    <property type="entry name" value="WH_DNA-bd_sf"/>
</dbReference>